<protein>
    <recommendedName>
        <fullName evidence="2">Phosphatidic acid phosphatase type 2/haloperoxidase domain-containing protein</fullName>
    </recommendedName>
</protein>
<feature type="transmembrane region" description="Helical" evidence="1">
    <location>
        <begin position="325"/>
        <end position="343"/>
    </location>
</feature>
<feature type="domain" description="Phosphatidic acid phosphatase type 2/haloperoxidase" evidence="2">
    <location>
        <begin position="194"/>
        <end position="369"/>
    </location>
</feature>
<dbReference type="SUPFAM" id="SSF48317">
    <property type="entry name" value="Acid phosphatase/Vanadium-dependent haloperoxidase"/>
    <property type="match status" value="1"/>
</dbReference>
<feature type="transmembrane region" description="Helical" evidence="1">
    <location>
        <begin position="188"/>
        <end position="210"/>
    </location>
</feature>
<organism evidence="3 4">
    <name type="scientific">Mycoplasma putrefaciens (strain ATCC 15718 / NCTC 10155 / C30 KS-1 / KS-1)</name>
    <dbReference type="NCBI Taxonomy" id="743965"/>
    <lineage>
        <taxon>Bacteria</taxon>
        <taxon>Bacillati</taxon>
        <taxon>Mycoplasmatota</taxon>
        <taxon>Mollicutes</taxon>
        <taxon>Mycoplasmataceae</taxon>
        <taxon>Mycoplasma</taxon>
    </lineage>
</organism>
<proteinExistence type="predicted"/>
<dbReference type="InterPro" id="IPR000326">
    <property type="entry name" value="PAP2/HPO"/>
</dbReference>
<dbReference type="Pfam" id="PF01569">
    <property type="entry name" value="PAP2"/>
    <property type="match status" value="1"/>
</dbReference>
<gene>
    <name evidence="3" type="ordered locus">MPUT_0086</name>
</gene>
<accession>A0A7U3ZS30</accession>
<keyword evidence="1" id="KW-0472">Membrane</keyword>
<dbReference type="AlphaFoldDB" id="A0A7U3ZS30"/>
<reference evidence="3 4" key="1">
    <citation type="journal article" date="2011" name="J. Bacteriol.">
        <title>Genome Sequence of Mycoplasma putrefaciens Type Strain KS1.</title>
        <authorList>
            <person name="Calcutt M.J."/>
            <person name="Foecking M.F."/>
        </authorList>
    </citation>
    <scope>NUCLEOTIDE SEQUENCE [LARGE SCALE GENOMIC DNA]</scope>
    <source>
        <strain evidence="4">ATCC 15718 / NCTC 10155 / C30 KS-1 / KS-1</strain>
    </source>
</reference>
<sequence>MQNQLKPKIGKNTTFRVMFTSISILFLLALIGFIISTQYKTDFKISQFFEKALEYEVVKYWAVFYEMLGNTLLAPFICFALMVIVESWFLYKSQNKQMNFFSKNRWIVKALYLFLLVLFLIVVSVVSYLQLKQGNGFGPEGDAVFLMSSWYRKIAIISMIIVDLIIMVVGFCLIHFKFARSKDFLVNQYWIQAIKILLFAALSYIVVVFLKGLTSRPYYYNVIYGDLLEKMKNQGHADWVEHYLNQSSFRHGFDIGDGKFDHNISGDWPWYVINGSAFKPAKNLALYKNWVEWAFPSGHLIATLTIGTTFFFFLSNNKKLTYKKIIWLLIFLLHLLSMTFALIVDRGHWFSDVSFSYLFGLPLIWIVNKIGIKIQQKINDRT</sequence>
<dbReference type="EMBL" id="CP003021">
    <property type="protein sequence ID" value="AEM68491.1"/>
    <property type="molecule type" value="Genomic_DNA"/>
</dbReference>
<feature type="transmembrane region" description="Helical" evidence="1">
    <location>
        <begin position="349"/>
        <end position="367"/>
    </location>
</feature>
<name>A0A7U3ZS30_MYCPK</name>
<feature type="transmembrane region" description="Helical" evidence="1">
    <location>
        <begin position="111"/>
        <end position="130"/>
    </location>
</feature>
<dbReference type="Proteomes" id="UP000008907">
    <property type="component" value="Chromosome"/>
</dbReference>
<feature type="transmembrane region" description="Helical" evidence="1">
    <location>
        <begin position="293"/>
        <end position="313"/>
    </location>
</feature>
<keyword evidence="1" id="KW-1133">Transmembrane helix</keyword>
<evidence type="ECO:0000256" key="1">
    <source>
        <dbReference type="SAM" id="Phobius"/>
    </source>
</evidence>
<evidence type="ECO:0000313" key="3">
    <source>
        <dbReference type="EMBL" id="AEM68491.1"/>
    </source>
</evidence>
<dbReference type="RefSeq" id="WP_014034847.1">
    <property type="nucleotide sequence ID" value="NC_015946.1"/>
</dbReference>
<feature type="transmembrane region" description="Helical" evidence="1">
    <location>
        <begin position="72"/>
        <end position="91"/>
    </location>
</feature>
<keyword evidence="1" id="KW-0812">Transmembrane</keyword>
<dbReference type="InterPro" id="IPR036938">
    <property type="entry name" value="PAP2/HPO_sf"/>
</dbReference>
<dbReference type="KEGG" id="mpf:MPUT_0086"/>
<feature type="transmembrane region" description="Helical" evidence="1">
    <location>
        <begin position="150"/>
        <end position="176"/>
    </location>
</feature>
<evidence type="ECO:0000259" key="2">
    <source>
        <dbReference type="Pfam" id="PF01569"/>
    </source>
</evidence>
<feature type="transmembrane region" description="Helical" evidence="1">
    <location>
        <begin position="15"/>
        <end position="35"/>
    </location>
</feature>
<evidence type="ECO:0000313" key="4">
    <source>
        <dbReference type="Proteomes" id="UP000008907"/>
    </source>
</evidence>
<dbReference type="Gene3D" id="1.20.144.10">
    <property type="entry name" value="Phosphatidic acid phosphatase type 2/haloperoxidase"/>
    <property type="match status" value="1"/>
</dbReference>